<evidence type="ECO:0008006" key="3">
    <source>
        <dbReference type="Google" id="ProtNLM"/>
    </source>
</evidence>
<proteinExistence type="predicted"/>
<reference evidence="1 2" key="1">
    <citation type="submission" date="2019-01" db="EMBL/GenBank/DDBJ databases">
        <authorList>
            <person name="Chen W.-M."/>
        </authorList>
    </citation>
    <scope>NUCLEOTIDE SEQUENCE [LARGE SCALE GENOMIC DNA]</scope>
    <source>
        <strain evidence="1 2">CCP-18</strain>
    </source>
</reference>
<sequence length="106" mass="11639">MKRVVHIQAEAPAKPALGAPCNGCGVCCLWAPCPIGMVASRRRQGACAALEWDPDQACYRCGVLRTPTRHLLGWPMPRLDRWLRPWVRRHIAAGLGCDAALEAELP</sequence>
<organism evidence="1 2">
    <name type="scientific">Inhella crocodyli</name>
    <dbReference type="NCBI Taxonomy" id="2499851"/>
    <lineage>
        <taxon>Bacteria</taxon>
        <taxon>Pseudomonadati</taxon>
        <taxon>Pseudomonadota</taxon>
        <taxon>Betaproteobacteria</taxon>
        <taxon>Burkholderiales</taxon>
        <taxon>Sphaerotilaceae</taxon>
        <taxon>Inhella</taxon>
    </lineage>
</organism>
<gene>
    <name evidence="1" type="ORF">EOD73_15190</name>
</gene>
<evidence type="ECO:0000313" key="1">
    <source>
        <dbReference type="EMBL" id="RVT83145.1"/>
    </source>
</evidence>
<protein>
    <recommendedName>
        <fullName evidence="3">4Fe-4S ferredoxin-type domain-containing protein</fullName>
    </recommendedName>
</protein>
<dbReference type="EMBL" id="SACM01000005">
    <property type="protein sequence ID" value="RVT83145.1"/>
    <property type="molecule type" value="Genomic_DNA"/>
</dbReference>
<accession>A0A3S2UXK2</accession>
<dbReference type="AlphaFoldDB" id="A0A3S2UXK2"/>
<keyword evidence="2" id="KW-1185">Reference proteome</keyword>
<name>A0A3S2UXK2_9BURK</name>
<dbReference type="OrthoDB" id="8536890at2"/>
<evidence type="ECO:0000313" key="2">
    <source>
        <dbReference type="Proteomes" id="UP000288587"/>
    </source>
</evidence>
<comment type="caution">
    <text evidence="1">The sequence shown here is derived from an EMBL/GenBank/DDBJ whole genome shotgun (WGS) entry which is preliminary data.</text>
</comment>
<dbReference type="Proteomes" id="UP000288587">
    <property type="component" value="Unassembled WGS sequence"/>
</dbReference>